<keyword evidence="11" id="KW-1185">Reference proteome</keyword>
<evidence type="ECO:0000256" key="2">
    <source>
        <dbReference type="ARBA" id="ARBA00022679"/>
    </source>
</evidence>
<comment type="similarity">
    <text evidence="8">Belongs to the P-Pant transferase superfamily. AcpS family.</text>
</comment>
<dbReference type="InterPro" id="IPR002582">
    <property type="entry name" value="ACPS"/>
</dbReference>
<name>A0A1I5V312_9BACT</name>
<dbReference type="EC" id="2.7.8.7" evidence="8"/>
<evidence type="ECO:0000259" key="9">
    <source>
        <dbReference type="Pfam" id="PF01648"/>
    </source>
</evidence>
<dbReference type="EMBL" id="FOXQ01000004">
    <property type="protein sequence ID" value="SFQ01878.1"/>
    <property type="molecule type" value="Genomic_DNA"/>
</dbReference>
<dbReference type="RefSeq" id="WP_090657440.1">
    <property type="nucleotide sequence ID" value="NZ_FOXQ01000004.1"/>
</dbReference>
<dbReference type="GO" id="GO:0006633">
    <property type="term" value="P:fatty acid biosynthetic process"/>
    <property type="evidence" value="ECO:0007669"/>
    <property type="project" value="UniProtKB-UniRule"/>
</dbReference>
<dbReference type="SUPFAM" id="SSF56214">
    <property type="entry name" value="4'-phosphopantetheinyl transferase"/>
    <property type="match status" value="1"/>
</dbReference>
<comment type="subcellular location">
    <subcellularLocation>
        <location evidence="8">Cytoplasm</location>
    </subcellularLocation>
</comment>
<keyword evidence="8" id="KW-0963">Cytoplasm</keyword>
<evidence type="ECO:0000256" key="4">
    <source>
        <dbReference type="ARBA" id="ARBA00022832"/>
    </source>
</evidence>
<dbReference type="Proteomes" id="UP000199031">
    <property type="component" value="Unassembled WGS sequence"/>
</dbReference>
<comment type="cofactor">
    <cofactor evidence="8">
        <name>Mg(2+)</name>
        <dbReference type="ChEBI" id="CHEBI:18420"/>
    </cofactor>
</comment>
<reference evidence="10 11" key="1">
    <citation type="submission" date="2016-10" db="EMBL/GenBank/DDBJ databases">
        <authorList>
            <person name="de Groot N.N."/>
        </authorList>
    </citation>
    <scope>NUCLEOTIDE SEQUENCE [LARGE SCALE GENOMIC DNA]</scope>
    <source>
        <strain evidence="10 11">DSM 28286</strain>
    </source>
</reference>
<evidence type="ECO:0000256" key="5">
    <source>
        <dbReference type="ARBA" id="ARBA00022842"/>
    </source>
</evidence>
<dbReference type="InterPro" id="IPR037143">
    <property type="entry name" value="4-PPantetheinyl_Trfase_dom_sf"/>
</dbReference>
<dbReference type="GO" id="GO:0005737">
    <property type="term" value="C:cytoplasm"/>
    <property type="evidence" value="ECO:0007669"/>
    <property type="project" value="UniProtKB-SubCell"/>
</dbReference>
<dbReference type="InterPro" id="IPR004568">
    <property type="entry name" value="Ppantetheine-prot_Trfase_dom"/>
</dbReference>
<dbReference type="AlphaFoldDB" id="A0A1I5V312"/>
<feature type="binding site" evidence="8">
    <location>
        <position position="8"/>
    </location>
    <ligand>
        <name>Mg(2+)</name>
        <dbReference type="ChEBI" id="CHEBI:18420"/>
    </ligand>
</feature>
<evidence type="ECO:0000313" key="10">
    <source>
        <dbReference type="EMBL" id="SFQ01878.1"/>
    </source>
</evidence>
<keyword evidence="4 8" id="KW-0276">Fatty acid metabolism</keyword>
<dbReference type="NCBIfam" id="TIGR00516">
    <property type="entry name" value="acpS"/>
    <property type="match status" value="1"/>
</dbReference>
<feature type="binding site" evidence="8">
    <location>
        <position position="56"/>
    </location>
    <ligand>
        <name>Mg(2+)</name>
        <dbReference type="ChEBI" id="CHEBI:18420"/>
    </ligand>
</feature>
<organism evidence="10 11">
    <name type="scientific">Parafilimonas terrae</name>
    <dbReference type="NCBI Taxonomy" id="1465490"/>
    <lineage>
        <taxon>Bacteria</taxon>
        <taxon>Pseudomonadati</taxon>
        <taxon>Bacteroidota</taxon>
        <taxon>Chitinophagia</taxon>
        <taxon>Chitinophagales</taxon>
        <taxon>Chitinophagaceae</taxon>
        <taxon>Parafilimonas</taxon>
    </lineage>
</organism>
<dbReference type="GO" id="GO:0000287">
    <property type="term" value="F:magnesium ion binding"/>
    <property type="evidence" value="ECO:0007669"/>
    <property type="project" value="UniProtKB-UniRule"/>
</dbReference>
<evidence type="ECO:0000256" key="7">
    <source>
        <dbReference type="ARBA" id="ARBA00023160"/>
    </source>
</evidence>
<keyword evidence="1 8" id="KW-0444">Lipid biosynthesis</keyword>
<dbReference type="HAMAP" id="MF_00101">
    <property type="entry name" value="AcpS"/>
    <property type="match status" value="1"/>
</dbReference>
<dbReference type="InterPro" id="IPR008278">
    <property type="entry name" value="4-PPantetheinyl_Trfase_dom"/>
</dbReference>
<accession>A0A1I5V312</accession>
<feature type="domain" description="4'-phosphopantetheinyl transferase" evidence="9">
    <location>
        <begin position="4"/>
        <end position="93"/>
    </location>
</feature>
<keyword evidence="7 8" id="KW-0275">Fatty acid biosynthesis</keyword>
<comment type="catalytic activity">
    <reaction evidence="8">
        <text>apo-[ACP] + CoA = holo-[ACP] + adenosine 3',5'-bisphosphate + H(+)</text>
        <dbReference type="Rhea" id="RHEA:12068"/>
        <dbReference type="Rhea" id="RHEA-COMP:9685"/>
        <dbReference type="Rhea" id="RHEA-COMP:9690"/>
        <dbReference type="ChEBI" id="CHEBI:15378"/>
        <dbReference type="ChEBI" id="CHEBI:29999"/>
        <dbReference type="ChEBI" id="CHEBI:57287"/>
        <dbReference type="ChEBI" id="CHEBI:58343"/>
        <dbReference type="ChEBI" id="CHEBI:64479"/>
        <dbReference type="EC" id="2.7.8.7"/>
    </reaction>
</comment>
<keyword evidence="3 8" id="KW-0479">Metal-binding</keyword>
<dbReference type="Pfam" id="PF01648">
    <property type="entry name" value="ACPS"/>
    <property type="match status" value="1"/>
</dbReference>
<evidence type="ECO:0000256" key="8">
    <source>
        <dbReference type="HAMAP-Rule" id="MF_00101"/>
    </source>
</evidence>
<dbReference type="GO" id="GO:0008897">
    <property type="term" value="F:holo-[acyl-carrier-protein] synthase activity"/>
    <property type="evidence" value="ECO:0007669"/>
    <property type="project" value="UniProtKB-UniRule"/>
</dbReference>
<dbReference type="Gene3D" id="3.90.470.20">
    <property type="entry name" value="4'-phosphopantetheinyl transferase domain"/>
    <property type="match status" value="1"/>
</dbReference>
<evidence type="ECO:0000313" key="11">
    <source>
        <dbReference type="Proteomes" id="UP000199031"/>
    </source>
</evidence>
<comment type="function">
    <text evidence="8">Transfers the 4'-phosphopantetheine moiety from coenzyme A to a Ser of acyl-carrier-protein.</text>
</comment>
<evidence type="ECO:0000256" key="6">
    <source>
        <dbReference type="ARBA" id="ARBA00023098"/>
    </source>
</evidence>
<evidence type="ECO:0000256" key="3">
    <source>
        <dbReference type="ARBA" id="ARBA00022723"/>
    </source>
</evidence>
<dbReference type="STRING" id="1465490.SAMN05444277_104180"/>
<proteinExistence type="inferred from homology"/>
<gene>
    <name evidence="8" type="primary">acpS</name>
    <name evidence="10" type="ORF">SAMN05444277_104180</name>
</gene>
<dbReference type="OrthoDB" id="517356at2"/>
<evidence type="ECO:0000256" key="1">
    <source>
        <dbReference type="ARBA" id="ARBA00022516"/>
    </source>
</evidence>
<keyword evidence="6 8" id="KW-0443">Lipid metabolism</keyword>
<keyword evidence="5 8" id="KW-0460">Magnesium</keyword>
<protein>
    <recommendedName>
        <fullName evidence="8">Holo-[acyl-carrier-protein] synthase</fullName>
        <shortName evidence="8">Holo-ACP synthase</shortName>
        <ecNumber evidence="8">2.7.8.7</ecNumber>
    </recommendedName>
    <alternativeName>
        <fullName evidence="8">4'-phosphopantetheinyl transferase AcpS</fullName>
    </alternativeName>
</protein>
<dbReference type="NCBIfam" id="TIGR00556">
    <property type="entry name" value="pantethn_trn"/>
    <property type="match status" value="1"/>
</dbReference>
<sequence length="124" mass="13521">MIFGIGTDIIEVERIAASIEKQSSFKEYVFSANEIAYCESKAHKYEHYAARLAAKEALSKALGTGWPEGTHINEAEVLNDEKGKPFFNFTGATVNVIAAMNIAAIHVSLSHTKTMATAVVMVEK</sequence>
<keyword evidence="2 8" id="KW-0808">Transferase</keyword>